<name>A0A512RK99_9BACT</name>
<dbReference type="Proteomes" id="UP000321436">
    <property type="component" value="Unassembled WGS sequence"/>
</dbReference>
<evidence type="ECO:0000313" key="2">
    <source>
        <dbReference type="EMBL" id="GEP96143.1"/>
    </source>
</evidence>
<dbReference type="RefSeq" id="WP_146861649.1">
    <property type="nucleotide sequence ID" value="NZ_BKAU01000002.1"/>
</dbReference>
<dbReference type="Gene3D" id="3.30.420.40">
    <property type="match status" value="2"/>
</dbReference>
<keyword evidence="2" id="KW-0418">Kinase</keyword>
<dbReference type="OrthoDB" id="9810372at2"/>
<keyword evidence="2" id="KW-0808">Transferase</keyword>
<dbReference type="AlphaFoldDB" id="A0A512RK99"/>
<organism evidence="2 3">
    <name type="scientific">Chitinophaga cymbidii</name>
    <dbReference type="NCBI Taxonomy" id="1096750"/>
    <lineage>
        <taxon>Bacteria</taxon>
        <taxon>Pseudomonadati</taxon>
        <taxon>Bacteroidota</taxon>
        <taxon>Chitinophagia</taxon>
        <taxon>Chitinophagales</taxon>
        <taxon>Chitinophagaceae</taxon>
        <taxon>Chitinophaga</taxon>
    </lineage>
</organism>
<reference evidence="2 3" key="1">
    <citation type="submission" date="2019-07" db="EMBL/GenBank/DDBJ databases">
        <title>Whole genome shotgun sequence of Chitinophaga cymbidii NBRC 109752.</title>
        <authorList>
            <person name="Hosoyama A."/>
            <person name="Uohara A."/>
            <person name="Ohji S."/>
            <person name="Ichikawa N."/>
        </authorList>
    </citation>
    <scope>NUCLEOTIDE SEQUENCE [LARGE SCALE GENOMIC DNA]</scope>
    <source>
        <strain evidence="2 3">NBRC 109752</strain>
    </source>
</reference>
<evidence type="ECO:0000313" key="3">
    <source>
        <dbReference type="Proteomes" id="UP000321436"/>
    </source>
</evidence>
<dbReference type="SUPFAM" id="SSF53067">
    <property type="entry name" value="Actin-like ATPase domain"/>
    <property type="match status" value="1"/>
</dbReference>
<dbReference type="PANTHER" id="PTHR18964:SF149">
    <property type="entry name" value="BIFUNCTIONAL UDP-N-ACETYLGLUCOSAMINE 2-EPIMERASE_N-ACETYLMANNOSAMINE KINASE"/>
    <property type="match status" value="1"/>
</dbReference>
<dbReference type="PANTHER" id="PTHR18964">
    <property type="entry name" value="ROK (REPRESSOR, ORF, KINASE) FAMILY"/>
    <property type="match status" value="1"/>
</dbReference>
<keyword evidence="3" id="KW-1185">Reference proteome</keyword>
<dbReference type="GO" id="GO:0016301">
    <property type="term" value="F:kinase activity"/>
    <property type="evidence" value="ECO:0007669"/>
    <property type="project" value="UniProtKB-KW"/>
</dbReference>
<accession>A0A512RK99</accession>
<comment type="caution">
    <text evidence="2">The sequence shown here is derived from an EMBL/GenBank/DDBJ whole genome shotgun (WGS) entry which is preliminary data.</text>
</comment>
<protein>
    <submittedName>
        <fullName evidence="2">Glucokinase</fullName>
    </submittedName>
</protein>
<proteinExistence type="inferred from homology"/>
<dbReference type="Pfam" id="PF00480">
    <property type="entry name" value="ROK"/>
    <property type="match status" value="1"/>
</dbReference>
<sequence>MILAIDLGGTKIASAVFSRDGKVLQQQNRSLDGRGGKAVGRLVTEAVAEALASGGITAIGIAVPGISRHQTGTIWAPNIAGWDDYPLLEEVRAVAQDIPVYIESDRSCYILGEAWQGNAQGCNDAIYLAVGTGIGAGILTGGRLLHGAADIGGAIGWMALDRPFQASYTDCGCFESMASGEGIAKVAAAAVAEDEHYSGVLKKEGLRAQDVFSAYGHNDRIAIDVITQCISLWGMAAANLISLFNPVRIIFGGGVFGPAVALIPLIAKEAARWAQPVSMGLVKLEASALGNSAGLYGAACLAMKSSHYVQ</sequence>
<dbReference type="EMBL" id="BKAU01000002">
    <property type="protein sequence ID" value="GEP96143.1"/>
    <property type="molecule type" value="Genomic_DNA"/>
</dbReference>
<evidence type="ECO:0000256" key="1">
    <source>
        <dbReference type="ARBA" id="ARBA00006479"/>
    </source>
</evidence>
<dbReference type="InterPro" id="IPR000600">
    <property type="entry name" value="ROK"/>
</dbReference>
<gene>
    <name evidence="2" type="primary">glcK</name>
    <name evidence="2" type="ORF">CCY01nite_24030</name>
</gene>
<dbReference type="InterPro" id="IPR043129">
    <property type="entry name" value="ATPase_NBD"/>
</dbReference>
<comment type="similarity">
    <text evidence="1">Belongs to the ROK (NagC/XylR) family.</text>
</comment>